<keyword evidence="2" id="KW-0479">Metal-binding</keyword>
<evidence type="ECO:0000256" key="4">
    <source>
        <dbReference type="ARBA" id="ARBA00023239"/>
    </source>
</evidence>
<organism evidence="7 8">
    <name type="scientific">Colletotrichum nymphaeae SA-01</name>
    <dbReference type="NCBI Taxonomy" id="1460502"/>
    <lineage>
        <taxon>Eukaryota</taxon>
        <taxon>Fungi</taxon>
        <taxon>Dikarya</taxon>
        <taxon>Ascomycota</taxon>
        <taxon>Pezizomycotina</taxon>
        <taxon>Sordariomycetes</taxon>
        <taxon>Hypocreomycetidae</taxon>
        <taxon>Glomerellales</taxon>
        <taxon>Glomerellaceae</taxon>
        <taxon>Colletotrichum</taxon>
        <taxon>Colletotrichum acutatum species complex</taxon>
    </lineage>
</organism>
<dbReference type="InterPro" id="IPR011057">
    <property type="entry name" value="Mss4-like_sf"/>
</dbReference>
<keyword evidence="8" id="KW-1185">Reference proteome</keyword>
<dbReference type="InterPro" id="IPR006913">
    <property type="entry name" value="CENP-V/GFA"/>
</dbReference>
<comment type="caution">
    <text evidence="7">The sequence shown here is derived from an EMBL/GenBank/DDBJ whole genome shotgun (WGS) entry which is preliminary data.</text>
</comment>
<dbReference type="Gene3D" id="3.90.1590.10">
    <property type="entry name" value="glutathione-dependent formaldehyde- activating enzyme (gfa)"/>
    <property type="match status" value="1"/>
</dbReference>
<dbReference type="SUPFAM" id="SSF51316">
    <property type="entry name" value="Mss4-like"/>
    <property type="match status" value="1"/>
</dbReference>
<dbReference type="PANTHER" id="PTHR33337:SF8">
    <property type="entry name" value="CENP-V_GFA DOMAIN-CONTAINING PROTEIN"/>
    <property type="match status" value="1"/>
</dbReference>
<evidence type="ECO:0000256" key="3">
    <source>
        <dbReference type="ARBA" id="ARBA00022833"/>
    </source>
</evidence>
<evidence type="ECO:0000256" key="2">
    <source>
        <dbReference type="ARBA" id="ARBA00022723"/>
    </source>
</evidence>
<proteinExistence type="inferred from homology"/>
<comment type="similarity">
    <text evidence="1">Belongs to the Gfa family.</text>
</comment>
<dbReference type="OrthoDB" id="428768at2759"/>
<dbReference type="PROSITE" id="PS51891">
    <property type="entry name" value="CENP_V_GFA"/>
    <property type="match status" value="1"/>
</dbReference>
<reference evidence="7 8" key="1">
    <citation type="submission" date="2014-02" db="EMBL/GenBank/DDBJ databases">
        <title>The genome sequence of Colletotrichum nymphaeae SA-01.</title>
        <authorList>
            <person name="Baroncelli R."/>
            <person name="Thon M.R."/>
        </authorList>
    </citation>
    <scope>NUCLEOTIDE SEQUENCE [LARGE SCALE GENOMIC DNA]</scope>
    <source>
        <strain evidence="7 8">SA-01</strain>
    </source>
</reference>
<name>A0A135SGM9_9PEZI</name>
<dbReference type="GO" id="GO:0046872">
    <property type="term" value="F:metal ion binding"/>
    <property type="evidence" value="ECO:0007669"/>
    <property type="project" value="UniProtKB-KW"/>
</dbReference>
<feature type="domain" description="CENP-V/GFA" evidence="6">
    <location>
        <begin position="31"/>
        <end position="179"/>
    </location>
</feature>
<sequence>MSSIARDDKTSPSFIPLASVSQDGWSTENEATATCLCGAVQLSFVRSHINSSHNTTPKPKNHRTNSPYQPTQGRGLLNRFICHCTDCRKISSSMFCSNFSVADSHLRHIRGKENLKSFSQSRTIATGNDMANHFCGTCGTLMYRVSSGLPGMSILRLGTVDDFRLVETKLKPQVEQFIDTRASWLKPVEGVMQLDRMLTAKDIKSLL</sequence>
<keyword evidence="3" id="KW-0862">Zinc</keyword>
<dbReference type="Proteomes" id="UP000070054">
    <property type="component" value="Unassembled WGS sequence"/>
</dbReference>
<keyword evidence="4" id="KW-0456">Lyase</keyword>
<protein>
    <recommendedName>
        <fullName evidence="6">CENP-V/GFA domain-containing protein</fullName>
    </recommendedName>
</protein>
<dbReference type="EMBL" id="JEMN01001514">
    <property type="protein sequence ID" value="KXH35051.1"/>
    <property type="molecule type" value="Genomic_DNA"/>
</dbReference>
<gene>
    <name evidence="7" type="ORF">CNYM01_07837</name>
</gene>
<evidence type="ECO:0000313" key="7">
    <source>
        <dbReference type="EMBL" id="KXH35051.1"/>
    </source>
</evidence>
<evidence type="ECO:0000259" key="6">
    <source>
        <dbReference type="PROSITE" id="PS51891"/>
    </source>
</evidence>
<evidence type="ECO:0000313" key="8">
    <source>
        <dbReference type="Proteomes" id="UP000070054"/>
    </source>
</evidence>
<feature type="region of interest" description="Disordered" evidence="5">
    <location>
        <begin position="50"/>
        <end position="69"/>
    </location>
</feature>
<dbReference type="AlphaFoldDB" id="A0A135SGM9"/>
<dbReference type="PANTHER" id="PTHR33337">
    <property type="entry name" value="GFA DOMAIN-CONTAINING PROTEIN"/>
    <property type="match status" value="1"/>
</dbReference>
<dbReference type="GO" id="GO:0016846">
    <property type="term" value="F:carbon-sulfur lyase activity"/>
    <property type="evidence" value="ECO:0007669"/>
    <property type="project" value="InterPro"/>
</dbReference>
<evidence type="ECO:0000256" key="5">
    <source>
        <dbReference type="SAM" id="MobiDB-lite"/>
    </source>
</evidence>
<dbReference type="Pfam" id="PF04828">
    <property type="entry name" value="GFA"/>
    <property type="match status" value="1"/>
</dbReference>
<evidence type="ECO:0000256" key="1">
    <source>
        <dbReference type="ARBA" id="ARBA00005495"/>
    </source>
</evidence>
<accession>A0A135SGM9</accession>